<organism evidence="10 11">
    <name type="scientific">Marinomonas aquiplantarum</name>
    <dbReference type="NCBI Taxonomy" id="491951"/>
    <lineage>
        <taxon>Bacteria</taxon>
        <taxon>Pseudomonadati</taxon>
        <taxon>Pseudomonadota</taxon>
        <taxon>Gammaproteobacteria</taxon>
        <taxon>Oceanospirillales</taxon>
        <taxon>Oceanospirillaceae</taxon>
        <taxon>Marinomonas</taxon>
    </lineage>
</organism>
<name>A0A366D7S5_9GAMM</name>
<dbReference type="InterPro" id="IPR014729">
    <property type="entry name" value="Rossmann-like_a/b/a_fold"/>
</dbReference>
<dbReference type="InterPro" id="IPR002081">
    <property type="entry name" value="Cryptochrome/DNA_photolyase_1"/>
</dbReference>
<dbReference type="InterPro" id="IPR036134">
    <property type="entry name" value="Crypto/Photolyase_FAD-like_sf"/>
</dbReference>
<feature type="binding site" evidence="6">
    <location>
        <position position="218"/>
    </location>
    <ligand>
        <name>FAD</name>
        <dbReference type="ChEBI" id="CHEBI:57692"/>
    </ligand>
</feature>
<reference evidence="10 11" key="1">
    <citation type="submission" date="2018-06" db="EMBL/GenBank/DDBJ databases">
        <title>Genomic Encyclopedia of Type Strains, Phase III (KMG-III): the genomes of soil and plant-associated and newly described type strains.</title>
        <authorList>
            <person name="Whitman W."/>
        </authorList>
    </citation>
    <scope>NUCLEOTIDE SEQUENCE [LARGE SCALE GENOMIC DNA]</scope>
    <source>
        <strain evidence="10 11">CECT 7732</strain>
    </source>
</reference>
<dbReference type="Gene3D" id="1.25.40.80">
    <property type="match status" value="1"/>
</dbReference>
<keyword evidence="4 6" id="KW-0274">FAD</keyword>
<proteinExistence type="inferred from homology"/>
<evidence type="ECO:0000256" key="1">
    <source>
        <dbReference type="ARBA" id="ARBA00001932"/>
    </source>
</evidence>
<feature type="domain" description="Photolyase/cryptochrome alpha/beta" evidence="9">
    <location>
        <begin position="12"/>
        <end position="142"/>
    </location>
</feature>
<dbReference type="PROSITE" id="PS51645">
    <property type="entry name" value="PHR_CRY_ALPHA_BETA"/>
    <property type="match status" value="1"/>
</dbReference>
<protein>
    <submittedName>
        <fullName evidence="10">Deoxyribodipyrimidine photo-lyase family protein (Cryptochrome)</fullName>
    </submittedName>
</protein>
<gene>
    <name evidence="10" type="ORF">DFP76_101359</name>
</gene>
<comment type="similarity">
    <text evidence="2">Belongs to the DNA photolyase class-1 family.</text>
</comment>
<dbReference type="GO" id="GO:0003904">
    <property type="term" value="F:deoxyribodipyrimidine photo-lyase activity"/>
    <property type="evidence" value="ECO:0007669"/>
    <property type="project" value="TreeGrafter"/>
</dbReference>
<sequence>MTQVTSQDSTQAPVVVWFKRDLRLTDHEPLQQAINSQRPIILFYVFEPSLVADEHYDERHWRFVWQSLMDMQDQLTPYKAQLFIDYQEALPALESLHQTTPFHALYSSEEIGLGLTFERDLALKAWCQQTQISWHEFPTGAVIRGLQNRDTWDKAWQQIMRQPIAETALEQATWHQITSPNINIPDAWQTSQKGMQTGGSTLAWKTLTSFYEERGQYYYCSLSSPLTSRSACTRLSPYLAWGNISLREVYQDLLTRWHTKGWRRTLIALSSRLHWHCHFMQKFESECRMEYQPVNQAYQAFPYRNDEQIWPDFERWYLGQTGYPMIDACMRALHATGYINFRMRAMLVSFLCHHMNLDWRMGVKPLAKLFLDFEPGIHYPQFQMQASVTGTNTIRIYNPVKQSQEQDPEGDFIRRWVPELHNVPAPLIHTPWQMSPMEETLYDCQLGSDYPQPILNLEEAAKSARDRLWGFRKLPEVRIEKQRILATHVRSPNSKTKSKTQNKRSS</sequence>
<dbReference type="Gene3D" id="1.10.579.10">
    <property type="entry name" value="DNA Cyclobutane Dipyrimidine Photolyase, subunit A, domain 3"/>
    <property type="match status" value="1"/>
</dbReference>
<comment type="caution">
    <text evidence="10">The sequence shown here is derived from an EMBL/GenBank/DDBJ whole genome shotgun (WGS) entry which is preliminary data.</text>
</comment>
<dbReference type="InterPro" id="IPR018394">
    <property type="entry name" value="DNA_photolyase_1_CS_C"/>
</dbReference>
<accession>A0A366D7S5</accession>
<keyword evidence="5 7" id="KW-0157">Chromophore</keyword>
<dbReference type="GO" id="GO:0006139">
    <property type="term" value="P:nucleobase-containing compound metabolic process"/>
    <property type="evidence" value="ECO:0007669"/>
    <property type="project" value="UniProtKB-ARBA"/>
</dbReference>
<dbReference type="EMBL" id="QNRF01000001">
    <property type="protein sequence ID" value="RBO86083.1"/>
    <property type="molecule type" value="Genomic_DNA"/>
</dbReference>
<dbReference type="GO" id="GO:0071949">
    <property type="term" value="F:FAD binding"/>
    <property type="evidence" value="ECO:0007669"/>
    <property type="project" value="TreeGrafter"/>
</dbReference>
<evidence type="ECO:0000256" key="5">
    <source>
        <dbReference type="ARBA" id="ARBA00022991"/>
    </source>
</evidence>
<evidence type="ECO:0000256" key="2">
    <source>
        <dbReference type="ARBA" id="ARBA00005862"/>
    </source>
</evidence>
<feature type="compositionally biased region" description="Basic residues" evidence="8">
    <location>
        <begin position="496"/>
        <end position="506"/>
    </location>
</feature>
<evidence type="ECO:0000256" key="3">
    <source>
        <dbReference type="ARBA" id="ARBA00022630"/>
    </source>
</evidence>
<dbReference type="Gene3D" id="3.40.50.620">
    <property type="entry name" value="HUPs"/>
    <property type="match status" value="1"/>
</dbReference>
<comment type="cofactor">
    <cofactor evidence="1">
        <name>(6R)-5,10-methylene-5,6,7,8-tetrahydrofolate</name>
        <dbReference type="ChEBI" id="CHEBI:15636"/>
    </cofactor>
</comment>
<dbReference type="InterPro" id="IPR006050">
    <property type="entry name" value="DNA_photolyase_N"/>
</dbReference>
<dbReference type="GO" id="GO:0006950">
    <property type="term" value="P:response to stress"/>
    <property type="evidence" value="ECO:0007669"/>
    <property type="project" value="UniProtKB-ARBA"/>
</dbReference>
<keyword evidence="3 6" id="KW-0285">Flavoprotein</keyword>
<evidence type="ECO:0000256" key="8">
    <source>
        <dbReference type="SAM" id="MobiDB-lite"/>
    </source>
</evidence>
<dbReference type="PANTHER" id="PTHR11455">
    <property type="entry name" value="CRYPTOCHROME"/>
    <property type="match status" value="1"/>
</dbReference>
<evidence type="ECO:0000313" key="11">
    <source>
        <dbReference type="Proteomes" id="UP000252086"/>
    </source>
</evidence>
<keyword evidence="11" id="KW-1185">Reference proteome</keyword>
<evidence type="ECO:0000313" key="10">
    <source>
        <dbReference type="EMBL" id="RBO86083.1"/>
    </source>
</evidence>
<comment type="similarity">
    <text evidence="7">Belongs to the DNA photolyase family.</text>
</comment>
<dbReference type="GO" id="GO:0009416">
    <property type="term" value="P:response to light stimulus"/>
    <property type="evidence" value="ECO:0007669"/>
    <property type="project" value="TreeGrafter"/>
</dbReference>
<dbReference type="AlphaFoldDB" id="A0A366D7S5"/>
<dbReference type="InterPro" id="IPR036155">
    <property type="entry name" value="Crypto/Photolyase_N_sf"/>
</dbReference>
<evidence type="ECO:0000256" key="4">
    <source>
        <dbReference type="ARBA" id="ARBA00022827"/>
    </source>
</evidence>
<dbReference type="InterPro" id="IPR005101">
    <property type="entry name" value="Cryptochr/Photolyase_FAD-bd"/>
</dbReference>
<evidence type="ECO:0000256" key="6">
    <source>
        <dbReference type="PIRSR" id="PIRSR602081-1"/>
    </source>
</evidence>
<evidence type="ECO:0000259" key="9">
    <source>
        <dbReference type="PROSITE" id="PS51645"/>
    </source>
</evidence>
<dbReference type="SUPFAM" id="SSF48173">
    <property type="entry name" value="Cryptochrome/photolyase FAD-binding domain"/>
    <property type="match status" value="1"/>
</dbReference>
<evidence type="ECO:0000256" key="7">
    <source>
        <dbReference type="RuleBase" id="RU004182"/>
    </source>
</evidence>
<dbReference type="Pfam" id="PF00875">
    <property type="entry name" value="DNA_photolyase"/>
    <property type="match status" value="1"/>
</dbReference>
<dbReference type="PRINTS" id="PR00147">
    <property type="entry name" value="DNAPHOTLYASE"/>
</dbReference>
<comment type="cofactor">
    <cofactor evidence="6">
        <name>FAD</name>
        <dbReference type="ChEBI" id="CHEBI:57692"/>
    </cofactor>
    <text evidence="6">Binds 1 FAD per subunit.</text>
</comment>
<dbReference type="SUPFAM" id="SSF52425">
    <property type="entry name" value="Cryptochrome/photolyase, N-terminal domain"/>
    <property type="match status" value="1"/>
</dbReference>
<keyword evidence="10" id="KW-0456">Lyase</keyword>
<feature type="region of interest" description="Disordered" evidence="8">
    <location>
        <begin position="485"/>
        <end position="506"/>
    </location>
</feature>
<dbReference type="RefSeq" id="WP_245931841.1">
    <property type="nucleotide sequence ID" value="NZ_QNRF01000001.1"/>
</dbReference>
<dbReference type="GO" id="GO:0003677">
    <property type="term" value="F:DNA binding"/>
    <property type="evidence" value="ECO:0007669"/>
    <property type="project" value="TreeGrafter"/>
</dbReference>
<dbReference type="PROSITE" id="PS00394">
    <property type="entry name" value="DNA_PHOTOLYASES_1_1"/>
    <property type="match status" value="1"/>
</dbReference>
<dbReference type="Pfam" id="PF03441">
    <property type="entry name" value="FAD_binding_7"/>
    <property type="match status" value="1"/>
</dbReference>
<dbReference type="PANTHER" id="PTHR11455:SF9">
    <property type="entry name" value="CRYPTOCHROME CIRCADIAN CLOCK 5 ISOFORM X1"/>
    <property type="match status" value="1"/>
</dbReference>
<dbReference type="Proteomes" id="UP000252086">
    <property type="component" value="Unassembled WGS sequence"/>
</dbReference>